<dbReference type="Proteomes" id="UP000438448">
    <property type="component" value="Unassembled WGS sequence"/>
</dbReference>
<dbReference type="EMBL" id="WEGK01000033">
    <property type="protein sequence ID" value="MQY24367.1"/>
    <property type="molecule type" value="Genomic_DNA"/>
</dbReference>
<evidence type="ECO:0000256" key="2">
    <source>
        <dbReference type="ARBA" id="ARBA00022475"/>
    </source>
</evidence>
<dbReference type="Gene3D" id="3.30.2030.20">
    <property type="match status" value="1"/>
</dbReference>
<dbReference type="GO" id="GO:0005886">
    <property type="term" value="C:plasma membrane"/>
    <property type="evidence" value="ECO:0007669"/>
    <property type="project" value="UniProtKB-SubCell"/>
</dbReference>
<keyword evidence="4" id="KW-0472">Membrane</keyword>
<dbReference type="Pfam" id="PF16708">
    <property type="entry name" value="LppA"/>
    <property type="match status" value="1"/>
</dbReference>
<dbReference type="RefSeq" id="WP_194290144.1">
    <property type="nucleotide sequence ID" value="NZ_WEGK01000033.1"/>
</dbReference>
<evidence type="ECO:0000256" key="4">
    <source>
        <dbReference type="ARBA" id="ARBA00023136"/>
    </source>
</evidence>
<keyword evidence="6" id="KW-0449">Lipoprotein</keyword>
<accession>A0A7K0DF94</accession>
<sequence>MSDNPYGKTGSADTQKAAARLAELPTLEDTETQLRAAVVELGSYVSSLVPGLTWQWVDERSLESCDRPYDQTKGSKVRLQNYVSNLGIPDTVWPRVLDRARQLAAPLGATGSEVFEDKPGNHTVRLYSQEGTVIFRGTQGAVISSNTGCRLPAAVKNSSQATTSTTRVPQ</sequence>
<evidence type="ECO:0000313" key="8">
    <source>
        <dbReference type="Proteomes" id="UP000438448"/>
    </source>
</evidence>
<evidence type="ECO:0000256" key="6">
    <source>
        <dbReference type="ARBA" id="ARBA00023288"/>
    </source>
</evidence>
<name>A0A7K0DF94_9NOCA</name>
<comment type="caution">
    <text evidence="7">The sequence shown here is derived from an EMBL/GenBank/DDBJ whole genome shotgun (WGS) entry which is preliminary data.</text>
</comment>
<keyword evidence="2" id="KW-1003">Cell membrane</keyword>
<evidence type="ECO:0000256" key="3">
    <source>
        <dbReference type="ARBA" id="ARBA00022729"/>
    </source>
</evidence>
<evidence type="ECO:0000256" key="5">
    <source>
        <dbReference type="ARBA" id="ARBA00023139"/>
    </source>
</evidence>
<comment type="subcellular location">
    <subcellularLocation>
        <location evidence="1">Cell membrane</location>
        <topology evidence="1">Lipid-anchor</topology>
    </subcellularLocation>
</comment>
<evidence type="ECO:0008006" key="9">
    <source>
        <dbReference type="Google" id="ProtNLM"/>
    </source>
</evidence>
<dbReference type="InterPro" id="IPR032018">
    <property type="entry name" value="LppA/LppB/LprP"/>
</dbReference>
<keyword evidence="5" id="KW-0564">Palmitate</keyword>
<keyword evidence="8" id="KW-1185">Reference proteome</keyword>
<keyword evidence="3" id="KW-0732">Signal</keyword>
<evidence type="ECO:0000313" key="7">
    <source>
        <dbReference type="EMBL" id="MQY24367.1"/>
    </source>
</evidence>
<proteinExistence type="predicted"/>
<protein>
    <recommendedName>
        <fullName evidence="9">Lipoprotein LppV</fullName>
    </recommendedName>
</protein>
<gene>
    <name evidence="7" type="ORF">NRB20_75020</name>
</gene>
<dbReference type="AlphaFoldDB" id="A0A7K0DF94"/>
<reference evidence="7 8" key="1">
    <citation type="submission" date="2019-10" db="EMBL/GenBank/DDBJ databases">
        <title>Nocardia macrotermitis sp. nov. and Nocardia aurantia sp. nov., isolated from the gut of fungus growing-termite Macrotermes natalensis.</title>
        <authorList>
            <person name="Benndorf R."/>
            <person name="Schwitalla J."/>
            <person name="Martin K."/>
            <person name="De Beer W."/>
            <person name="Kaster A.-K."/>
            <person name="Vollmers J."/>
            <person name="Poulsen M."/>
            <person name="Beemelmanns C."/>
        </authorList>
    </citation>
    <scope>NUCLEOTIDE SEQUENCE [LARGE SCALE GENOMIC DNA]</scope>
    <source>
        <strain evidence="7 8">RB20</strain>
    </source>
</reference>
<evidence type="ECO:0000256" key="1">
    <source>
        <dbReference type="ARBA" id="ARBA00004193"/>
    </source>
</evidence>
<organism evidence="7 8">
    <name type="scientific">Nocardia macrotermitis</name>
    <dbReference type="NCBI Taxonomy" id="2585198"/>
    <lineage>
        <taxon>Bacteria</taxon>
        <taxon>Bacillati</taxon>
        <taxon>Actinomycetota</taxon>
        <taxon>Actinomycetes</taxon>
        <taxon>Mycobacteriales</taxon>
        <taxon>Nocardiaceae</taxon>
        <taxon>Nocardia</taxon>
    </lineage>
</organism>